<organism evidence="2 3">
    <name type="scientific">Clostridium aestuarii</name>
    <dbReference type="NCBI Taxonomy" id="338193"/>
    <lineage>
        <taxon>Bacteria</taxon>
        <taxon>Bacillati</taxon>
        <taxon>Bacillota</taxon>
        <taxon>Clostridia</taxon>
        <taxon>Eubacteriales</taxon>
        <taxon>Clostridiaceae</taxon>
        <taxon>Clostridium</taxon>
    </lineage>
</organism>
<protein>
    <submittedName>
        <fullName evidence="2">DUF3343 domain-containing protein</fullName>
    </submittedName>
</protein>
<accession>A0ABT4CUV1</accession>
<name>A0ABT4CUV1_9CLOT</name>
<sequence length="89" mass="10306">MKREEDYIIVFDSANHSIVLYKTLKEKGYNVKIISTPCTISAGCARAVRVKKENIDEAKKTIIEKDIKVRSIYQKKYIGNSLYYIKSKN</sequence>
<dbReference type="RefSeq" id="WP_268039017.1">
    <property type="nucleotide sequence ID" value="NZ_JAPQER010000001.1"/>
</dbReference>
<dbReference type="Pfam" id="PF11823">
    <property type="entry name" value="Se_S_carrier"/>
    <property type="match status" value="1"/>
</dbReference>
<feature type="domain" description="Putative Se/S carrier protein-like" evidence="1">
    <location>
        <begin position="6"/>
        <end position="74"/>
    </location>
</feature>
<comment type="caution">
    <text evidence="2">The sequence shown here is derived from an EMBL/GenBank/DDBJ whole genome shotgun (WGS) entry which is preliminary data.</text>
</comment>
<evidence type="ECO:0000313" key="2">
    <source>
        <dbReference type="EMBL" id="MCY6482758.1"/>
    </source>
</evidence>
<dbReference type="Proteomes" id="UP001078443">
    <property type="component" value="Unassembled WGS sequence"/>
</dbReference>
<reference evidence="2" key="1">
    <citation type="submission" date="2022-12" db="EMBL/GenBank/DDBJ databases">
        <authorList>
            <person name="Wang J."/>
        </authorList>
    </citation>
    <scope>NUCLEOTIDE SEQUENCE</scope>
    <source>
        <strain evidence="2">HY-45-18</strain>
    </source>
</reference>
<dbReference type="InterPro" id="IPR021778">
    <property type="entry name" value="Se/S_carrier-like"/>
</dbReference>
<keyword evidence="3" id="KW-1185">Reference proteome</keyword>
<gene>
    <name evidence="2" type="ORF">OW763_00100</name>
</gene>
<evidence type="ECO:0000313" key="3">
    <source>
        <dbReference type="Proteomes" id="UP001078443"/>
    </source>
</evidence>
<dbReference type="EMBL" id="JAPQER010000001">
    <property type="protein sequence ID" value="MCY6482758.1"/>
    <property type="molecule type" value="Genomic_DNA"/>
</dbReference>
<evidence type="ECO:0000259" key="1">
    <source>
        <dbReference type="Pfam" id="PF11823"/>
    </source>
</evidence>
<proteinExistence type="predicted"/>